<dbReference type="Pfam" id="PF22381">
    <property type="entry name" value="Staph_reg_Sar_Rot"/>
    <property type="match status" value="1"/>
</dbReference>
<dbReference type="PROSITE" id="PS50995">
    <property type="entry name" value="HTH_MARR_2"/>
    <property type="match status" value="1"/>
</dbReference>
<dbReference type="SUPFAM" id="SSF46785">
    <property type="entry name" value="Winged helix' DNA-binding domain"/>
    <property type="match status" value="1"/>
</dbReference>
<keyword evidence="6" id="KW-1185">Reference proteome</keyword>
<dbReference type="AlphaFoldDB" id="A0A1I2N3C0"/>
<dbReference type="SMART" id="SM00347">
    <property type="entry name" value="HTH_MARR"/>
    <property type="match status" value="1"/>
</dbReference>
<dbReference type="PANTHER" id="PTHR33164">
    <property type="entry name" value="TRANSCRIPTIONAL REGULATOR, MARR FAMILY"/>
    <property type="match status" value="1"/>
</dbReference>
<dbReference type="EMBL" id="FONV01000038">
    <property type="protein sequence ID" value="SFF98405.1"/>
    <property type="molecule type" value="Genomic_DNA"/>
</dbReference>
<keyword evidence="1" id="KW-0805">Transcription regulation</keyword>
<organism evidence="5 6">
    <name type="scientific">Actinoplanes philippinensis</name>
    <dbReference type="NCBI Taxonomy" id="35752"/>
    <lineage>
        <taxon>Bacteria</taxon>
        <taxon>Bacillati</taxon>
        <taxon>Actinomycetota</taxon>
        <taxon>Actinomycetes</taxon>
        <taxon>Micromonosporales</taxon>
        <taxon>Micromonosporaceae</taxon>
        <taxon>Actinoplanes</taxon>
    </lineage>
</organism>
<proteinExistence type="predicted"/>
<dbReference type="InterPro" id="IPR000835">
    <property type="entry name" value="HTH_MarR-typ"/>
</dbReference>
<dbReference type="InterPro" id="IPR055166">
    <property type="entry name" value="Transc_reg_Sar_Rot_HTH"/>
</dbReference>
<dbReference type="GO" id="GO:0003677">
    <property type="term" value="F:DNA binding"/>
    <property type="evidence" value="ECO:0007669"/>
    <property type="project" value="UniProtKB-KW"/>
</dbReference>
<dbReference type="InterPro" id="IPR036390">
    <property type="entry name" value="WH_DNA-bd_sf"/>
</dbReference>
<dbReference type="InterPro" id="IPR039422">
    <property type="entry name" value="MarR/SlyA-like"/>
</dbReference>
<evidence type="ECO:0000256" key="3">
    <source>
        <dbReference type="ARBA" id="ARBA00023163"/>
    </source>
</evidence>
<dbReference type="GO" id="GO:0006950">
    <property type="term" value="P:response to stress"/>
    <property type="evidence" value="ECO:0007669"/>
    <property type="project" value="TreeGrafter"/>
</dbReference>
<dbReference type="PANTHER" id="PTHR33164:SF99">
    <property type="entry name" value="MARR FAMILY REGULATORY PROTEIN"/>
    <property type="match status" value="1"/>
</dbReference>
<gene>
    <name evidence="5" type="ORF">SAMN05421541_13828</name>
</gene>
<dbReference type="GO" id="GO:0003700">
    <property type="term" value="F:DNA-binding transcription factor activity"/>
    <property type="evidence" value="ECO:0007669"/>
    <property type="project" value="InterPro"/>
</dbReference>
<sequence>MTEPRWLNDEEQRAWRGLMAMDEGLSAFIDRRLRTRCGLSYSDYRVLAHLSEATGGQLRSFQLGGLLRWEKSRLSQHLSRMQTRGLVSRERSQADQRGAVVTITPEGRRLMAAAAPQHVADVREAVIDQLTPAELRTLTKITDKVRRRLAALDPELGTDTD</sequence>
<evidence type="ECO:0000313" key="6">
    <source>
        <dbReference type="Proteomes" id="UP000199645"/>
    </source>
</evidence>
<name>A0A1I2N3C0_9ACTN</name>
<keyword evidence="3" id="KW-0804">Transcription</keyword>
<evidence type="ECO:0000313" key="5">
    <source>
        <dbReference type="EMBL" id="SFF98405.1"/>
    </source>
</evidence>
<dbReference type="OrthoDB" id="5432081at2"/>
<dbReference type="Proteomes" id="UP000199645">
    <property type="component" value="Unassembled WGS sequence"/>
</dbReference>
<protein>
    <submittedName>
        <fullName evidence="5">DNA-binding transcriptional regulator, MarR family</fullName>
    </submittedName>
</protein>
<dbReference type="PRINTS" id="PR00598">
    <property type="entry name" value="HTHMARR"/>
</dbReference>
<dbReference type="InterPro" id="IPR036388">
    <property type="entry name" value="WH-like_DNA-bd_sf"/>
</dbReference>
<dbReference type="RefSeq" id="WP_093622366.1">
    <property type="nucleotide sequence ID" value="NZ_BOMT01000022.1"/>
</dbReference>
<feature type="domain" description="HTH marR-type" evidence="4">
    <location>
        <begin position="11"/>
        <end position="147"/>
    </location>
</feature>
<evidence type="ECO:0000256" key="2">
    <source>
        <dbReference type="ARBA" id="ARBA00023125"/>
    </source>
</evidence>
<reference evidence="5 6" key="1">
    <citation type="submission" date="2016-10" db="EMBL/GenBank/DDBJ databases">
        <authorList>
            <person name="de Groot N.N."/>
        </authorList>
    </citation>
    <scope>NUCLEOTIDE SEQUENCE [LARGE SCALE GENOMIC DNA]</scope>
    <source>
        <strain evidence="5 6">DSM 43019</strain>
    </source>
</reference>
<keyword evidence="2 5" id="KW-0238">DNA-binding</keyword>
<evidence type="ECO:0000256" key="1">
    <source>
        <dbReference type="ARBA" id="ARBA00023015"/>
    </source>
</evidence>
<evidence type="ECO:0000259" key="4">
    <source>
        <dbReference type="PROSITE" id="PS50995"/>
    </source>
</evidence>
<dbReference type="Gene3D" id="1.10.10.10">
    <property type="entry name" value="Winged helix-like DNA-binding domain superfamily/Winged helix DNA-binding domain"/>
    <property type="match status" value="1"/>
</dbReference>
<accession>A0A1I2N3C0</accession>
<dbReference type="STRING" id="35752.SAMN05421541_13828"/>